<gene>
    <name evidence="2" type="ORF">DERYTH_LOCUS6348</name>
</gene>
<dbReference type="AlphaFoldDB" id="A0A9N9BPV6"/>
<keyword evidence="1" id="KW-1133">Transmembrane helix</keyword>
<evidence type="ECO:0000256" key="1">
    <source>
        <dbReference type="SAM" id="Phobius"/>
    </source>
</evidence>
<evidence type="ECO:0000313" key="2">
    <source>
        <dbReference type="EMBL" id="CAG8573988.1"/>
    </source>
</evidence>
<sequence length="670" mass="78995">WRYKTLEFIRVINDNPDTPEEPHEKFKVNKIRYGDDTIQVVMDAIKALVYLDSQSKSVNLAVSGKRITFNELVQQTKNIIIRFITLYPNPWRLIDFRHELMISFIKLKDYILITRILFNKKNGSSDESEKCILQILSTVSNDKENDIRTKLRSIISKYSSKNNKNKKERPLHSWLVPLKKEELGMLPDEDTNTDVTLLTFFLEYYSNNAMENIGWMNVVSEIISELYDRKFGWYAQEFYYKPCFGRKELDLSSMKFHKIEKHSENSLKVYIPITQLIPHQKEFELVKISDDEIPYIRMVPMIDFSTNREFLDPKDKVKQTLSRLFLPGKCSSIKKENYSPFIRILHYMEDTDQFYNNPSMEAVMNWMWYSSKSHWHHTLQIYIVYLFSYSILSWAFIAHLEKKYILDAFNWMDNIAIFLPVILSFYFLFGHYRIDYGFKNAETTQVTVFIVFMSIVFLWCELGHSLFILLGFPSYISLSQAPDSYDVVGTNSNESVYNMVGEIPDNPFSNLLSAIVAVYNWDSIPLDTWDFWPLVVINIIGGFLFVMILSNIIISFMGNAFSNAERDSRHGVLLLQKELIYDYAVLEGSSLTSKTNIFDTLFNDKLRVRYICFLDEEELTKTWNEKSDELGSRWLDAYGFHFKDKDAEDEDDIEEVDFIWTQDKNDEQED</sequence>
<keyword evidence="3" id="KW-1185">Reference proteome</keyword>
<feature type="transmembrane region" description="Helical" evidence="1">
    <location>
        <begin position="417"/>
        <end position="434"/>
    </location>
</feature>
<proteinExistence type="predicted"/>
<dbReference type="EMBL" id="CAJVPY010002855">
    <property type="protein sequence ID" value="CAG8573988.1"/>
    <property type="molecule type" value="Genomic_DNA"/>
</dbReference>
<protein>
    <submittedName>
        <fullName evidence="2">18465_t:CDS:1</fullName>
    </submittedName>
</protein>
<feature type="transmembrane region" description="Helical" evidence="1">
    <location>
        <begin position="446"/>
        <end position="472"/>
    </location>
</feature>
<comment type="caution">
    <text evidence="2">The sequence shown here is derived from an EMBL/GenBank/DDBJ whole genome shotgun (WGS) entry which is preliminary data.</text>
</comment>
<feature type="non-terminal residue" evidence="2">
    <location>
        <position position="1"/>
    </location>
</feature>
<reference evidence="2" key="1">
    <citation type="submission" date="2021-06" db="EMBL/GenBank/DDBJ databases">
        <authorList>
            <person name="Kallberg Y."/>
            <person name="Tangrot J."/>
            <person name="Rosling A."/>
        </authorList>
    </citation>
    <scope>NUCLEOTIDE SEQUENCE</scope>
    <source>
        <strain evidence="2">MA453B</strain>
    </source>
</reference>
<feature type="transmembrane region" description="Helical" evidence="1">
    <location>
        <begin position="531"/>
        <end position="556"/>
    </location>
</feature>
<dbReference type="Proteomes" id="UP000789405">
    <property type="component" value="Unassembled WGS sequence"/>
</dbReference>
<accession>A0A9N9BPV6</accession>
<feature type="transmembrane region" description="Helical" evidence="1">
    <location>
        <begin position="379"/>
        <end position="397"/>
    </location>
</feature>
<keyword evidence="1" id="KW-0472">Membrane</keyword>
<dbReference type="OrthoDB" id="2445510at2759"/>
<name>A0A9N9BPV6_9GLOM</name>
<keyword evidence="1" id="KW-0812">Transmembrane</keyword>
<evidence type="ECO:0000313" key="3">
    <source>
        <dbReference type="Proteomes" id="UP000789405"/>
    </source>
</evidence>
<organism evidence="2 3">
    <name type="scientific">Dentiscutata erythropus</name>
    <dbReference type="NCBI Taxonomy" id="1348616"/>
    <lineage>
        <taxon>Eukaryota</taxon>
        <taxon>Fungi</taxon>
        <taxon>Fungi incertae sedis</taxon>
        <taxon>Mucoromycota</taxon>
        <taxon>Glomeromycotina</taxon>
        <taxon>Glomeromycetes</taxon>
        <taxon>Diversisporales</taxon>
        <taxon>Gigasporaceae</taxon>
        <taxon>Dentiscutata</taxon>
    </lineage>
</organism>